<name>H6LJY0_ACEWD</name>
<dbReference type="Pfam" id="PF18146">
    <property type="entry name" value="CinA_KH"/>
    <property type="match status" value="1"/>
</dbReference>
<dbReference type="NCBIfam" id="TIGR00200">
    <property type="entry name" value="cinA_nterm"/>
    <property type="match status" value="1"/>
</dbReference>
<accession>H6LJY0</accession>
<dbReference type="PANTHER" id="PTHR13939">
    <property type="entry name" value="NICOTINAMIDE-NUCLEOTIDE AMIDOHYDROLASE PNCC"/>
    <property type="match status" value="1"/>
</dbReference>
<organism evidence="3 4">
    <name type="scientific">Acetobacterium woodii (strain ATCC 29683 / DSM 1030 / JCM 2381 / KCTC 1655 / WB1)</name>
    <dbReference type="NCBI Taxonomy" id="931626"/>
    <lineage>
        <taxon>Bacteria</taxon>
        <taxon>Bacillati</taxon>
        <taxon>Bacillota</taxon>
        <taxon>Clostridia</taxon>
        <taxon>Eubacteriales</taxon>
        <taxon>Eubacteriaceae</taxon>
        <taxon>Acetobacterium</taxon>
    </lineage>
</organism>
<comment type="similarity">
    <text evidence="1">Belongs to the CinA family.</text>
</comment>
<dbReference type="PIRSF" id="PIRSF006728">
    <property type="entry name" value="CinA"/>
    <property type="match status" value="1"/>
</dbReference>
<dbReference type="Gene3D" id="3.30.70.2860">
    <property type="match status" value="1"/>
</dbReference>
<dbReference type="InterPro" id="IPR008135">
    <property type="entry name" value="Competence-induced_CinA"/>
</dbReference>
<dbReference type="RefSeq" id="WP_014356334.1">
    <property type="nucleotide sequence ID" value="NC_016894.1"/>
</dbReference>
<dbReference type="HAMAP" id="MF_00226_B">
    <property type="entry name" value="CinA_B"/>
    <property type="match status" value="1"/>
</dbReference>
<evidence type="ECO:0000313" key="3">
    <source>
        <dbReference type="EMBL" id="AFA48734.1"/>
    </source>
</evidence>
<dbReference type="InterPro" id="IPR036653">
    <property type="entry name" value="CinA-like_C"/>
</dbReference>
<dbReference type="Pfam" id="PF00994">
    <property type="entry name" value="MoCF_biosynth"/>
    <property type="match status" value="1"/>
</dbReference>
<sequence length="412" mass="45989">MKCELISVGTELLVGDTLNTNVQYLSRELSQLGIRVHFHTTVGDNPKRLEDAVKIAFERSDLIITTGGLGPTQDDLTKEVIAGIYNKKLIQDEKTKEDLLQYFVNREFTMTPNNLKQAFIPETAEVLYNPCGTAPGILLREQGRIIIMLPGPPKEMTRLYEEAVLPILRKDQNQLVLSRYYNLSDIGESAAEDRLLDLIDNQTNPTIATYAKMGEVLIRITANGDNEAKMNALLDHYEKIMLERFKDNIFSFSKKSLQETVCQLLIDKNISIATAESCTGGLIASQLTEYPGISKVFGTGLVTYSNDAKINLLKMNRETLETYGAVSEETAREMCVNLSEISKSRLNVSVTGIAGPDGGNDEKPVGLVFIGICYDGKNEIFKYQFNGERKTVQQKTANKVFHLIRKSIVDKV</sequence>
<evidence type="ECO:0000259" key="2">
    <source>
        <dbReference type="SMART" id="SM00852"/>
    </source>
</evidence>
<dbReference type="eggNOG" id="COG1058">
    <property type="taxonomic scope" value="Bacteria"/>
</dbReference>
<dbReference type="InterPro" id="IPR041424">
    <property type="entry name" value="CinA_KH"/>
</dbReference>
<dbReference type="InterPro" id="IPR036425">
    <property type="entry name" value="MoaB/Mog-like_dom_sf"/>
</dbReference>
<dbReference type="InterPro" id="IPR008136">
    <property type="entry name" value="CinA_C"/>
</dbReference>
<keyword evidence="4" id="KW-1185">Reference proteome</keyword>
<reference evidence="4" key="1">
    <citation type="submission" date="2011-07" db="EMBL/GenBank/DDBJ databases">
        <title>Complete genome sequence of Acetobacterium woodii.</title>
        <authorList>
            <person name="Poehlein A."/>
            <person name="Schmidt S."/>
            <person name="Kaster A.-K."/>
            <person name="Goenrich M."/>
            <person name="Vollmers J."/>
            <person name="Thuermer A."/>
            <person name="Gottschalk G."/>
            <person name="Thauer R.K."/>
            <person name="Daniel R."/>
            <person name="Mueller V."/>
        </authorList>
    </citation>
    <scope>NUCLEOTIDE SEQUENCE [LARGE SCALE GENOMIC DNA]</scope>
    <source>
        <strain evidence="4">ATCC 29683 / DSM 1030 / JCM 2381 / KCTC 1655 / WB1</strain>
    </source>
</reference>
<reference evidence="3 4" key="2">
    <citation type="journal article" date="2012" name="PLoS ONE">
        <title>An ancient pathway combining carbon dioxide fixation with the generation and utilization of a sodium ion gradient for ATP synthesis.</title>
        <authorList>
            <person name="Poehlein A."/>
            <person name="Schmidt S."/>
            <person name="Kaster A.K."/>
            <person name="Goenrich M."/>
            <person name="Vollmers J."/>
            <person name="Thurmer A."/>
            <person name="Bertsch J."/>
            <person name="Schuchmann K."/>
            <person name="Voigt B."/>
            <person name="Hecker M."/>
            <person name="Daniel R."/>
            <person name="Thauer R.K."/>
            <person name="Gottschalk G."/>
            <person name="Muller V."/>
        </authorList>
    </citation>
    <scope>NUCLEOTIDE SEQUENCE [LARGE SCALE GENOMIC DNA]</scope>
    <source>
        <strain evidence="4">ATCC 29683 / DSM 1030 / JCM 2381 / KCTC 1655 / WB1</strain>
    </source>
</reference>
<dbReference type="Gene3D" id="3.90.950.20">
    <property type="entry name" value="CinA-like"/>
    <property type="match status" value="1"/>
</dbReference>
<dbReference type="SUPFAM" id="SSF53218">
    <property type="entry name" value="Molybdenum cofactor biosynthesis proteins"/>
    <property type="match status" value="1"/>
</dbReference>
<dbReference type="STRING" id="931626.Awo_c19550"/>
<dbReference type="InterPro" id="IPR001453">
    <property type="entry name" value="MoaB/Mog_dom"/>
</dbReference>
<dbReference type="Pfam" id="PF02464">
    <property type="entry name" value="CinA"/>
    <property type="match status" value="1"/>
</dbReference>
<dbReference type="NCBIfam" id="TIGR00177">
    <property type="entry name" value="molyb_syn"/>
    <property type="match status" value="1"/>
</dbReference>
<feature type="domain" description="MoaB/Mog" evidence="2">
    <location>
        <begin position="4"/>
        <end position="170"/>
    </location>
</feature>
<evidence type="ECO:0000256" key="1">
    <source>
        <dbReference type="HAMAP-Rule" id="MF_00226"/>
    </source>
</evidence>
<dbReference type="AlphaFoldDB" id="H6LJY0"/>
<dbReference type="PANTHER" id="PTHR13939:SF0">
    <property type="entry name" value="NMN AMIDOHYDROLASE-LIKE PROTEIN YFAY"/>
    <property type="match status" value="1"/>
</dbReference>
<dbReference type="eggNOG" id="COG1546">
    <property type="taxonomic scope" value="Bacteria"/>
</dbReference>
<evidence type="ECO:0000313" key="4">
    <source>
        <dbReference type="Proteomes" id="UP000007177"/>
    </source>
</evidence>
<proteinExistence type="inferred from homology"/>
<dbReference type="NCBIfam" id="TIGR00199">
    <property type="entry name" value="PncC_domain"/>
    <property type="match status" value="1"/>
</dbReference>
<dbReference type="Proteomes" id="UP000007177">
    <property type="component" value="Chromosome"/>
</dbReference>
<dbReference type="CDD" id="cd00885">
    <property type="entry name" value="cinA"/>
    <property type="match status" value="1"/>
</dbReference>
<dbReference type="HOGENOM" id="CLU_030805_9_3_9"/>
<dbReference type="SMART" id="SM00852">
    <property type="entry name" value="MoCF_biosynth"/>
    <property type="match status" value="1"/>
</dbReference>
<dbReference type="EMBL" id="CP002987">
    <property type="protein sequence ID" value="AFA48734.1"/>
    <property type="molecule type" value="Genomic_DNA"/>
</dbReference>
<dbReference type="OrthoDB" id="9801454at2"/>
<dbReference type="NCBIfam" id="NF001813">
    <property type="entry name" value="PRK00549.1"/>
    <property type="match status" value="1"/>
</dbReference>
<dbReference type="KEGG" id="awo:Awo_c19550"/>
<dbReference type="Gene3D" id="3.40.980.10">
    <property type="entry name" value="MoaB/Mog-like domain"/>
    <property type="match status" value="1"/>
</dbReference>
<dbReference type="SUPFAM" id="SSF142433">
    <property type="entry name" value="CinA-like"/>
    <property type="match status" value="1"/>
</dbReference>
<protein>
    <recommendedName>
        <fullName evidence="1">Putative competence-damage inducible protein</fullName>
    </recommendedName>
</protein>
<gene>
    <name evidence="1 3" type="primary">cinA</name>
    <name evidence="3" type="ordered locus">Awo_c19550</name>
</gene>
<dbReference type="InterPro" id="IPR050101">
    <property type="entry name" value="CinA"/>
</dbReference>